<feature type="compositionally biased region" description="Low complexity" evidence="1">
    <location>
        <begin position="133"/>
        <end position="178"/>
    </location>
</feature>
<feature type="transmembrane region" description="Helical" evidence="2">
    <location>
        <begin position="183"/>
        <end position="205"/>
    </location>
</feature>
<name>A0AAN6VLM0_9PEZI</name>
<protein>
    <submittedName>
        <fullName evidence="4">Glycoside hydrolase</fullName>
    </submittedName>
</protein>
<gene>
    <name evidence="4" type="ORF">C8A00DRAFT_33735</name>
</gene>
<feature type="compositionally biased region" description="Polar residues" evidence="1">
    <location>
        <begin position="94"/>
        <end position="110"/>
    </location>
</feature>
<reference evidence="4" key="1">
    <citation type="journal article" date="2023" name="Mol. Phylogenet. Evol.">
        <title>Genome-scale phylogeny and comparative genomics of the fungal order Sordariales.</title>
        <authorList>
            <person name="Hensen N."/>
            <person name="Bonometti L."/>
            <person name="Westerberg I."/>
            <person name="Brannstrom I.O."/>
            <person name="Guillou S."/>
            <person name="Cros-Aarteil S."/>
            <person name="Calhoun S."/>
            <person name="Haridas S."/>
            <person name="Kuo A."/>
            <person name="Mondo S."/>
            <person name="Pangilinan J."/>
            <person name="Riley R."/>
            <person name="LaButti K."/>
            <person name="Andreopoulos B."/>
            <person name="Lipzen A."/>
            <person name="Chen C."/>
            <person name="Yan M."/>
            <person name="Daum C."/>
            <person name="Ng V."/>
            <person name="Clum A."/>
            <person name="Steindorff A."/>
            <person name="Ohm R.A."/>
            <person name="Martin F."/>
            <person name="Silar P."/>
            <person name="Natvig D.O."/>
            <person name="Lalanne C."/>
            <person name="Gautier V."/>
            <person name="Ament-Velasquez S.L."/>
            <person name="Kruys A."/>
            <person name="Hutchinson M.I."/>
            <person name="Powell A.J."/>
            <person name="Barry K."/>
            <person name="Miller A.N."/>
            <person name="Grigoriev I.V."/>
            <person name="Debuchy R."/>
            <person name="Gladieux P."/>
            <person name="Hiltunen Thoren M."/>
            <person name="Johannesson H."/>
        </authorList>
    </citation>
    <scope>NUCLEOTIDE SEQUENCE</scope>
    <source>
        <strain evidence="4">CBS 538.74</strain>
    </source>
</reference>
<evidence type="ECO:0000256" key="3">
    <source>
        <dbReference type="SAM" id="SignalP"/>
    </source>
</evidence>
<organism evidence="4 5">
    <name type="scientific">Chaetomidium leptoderma</name>
    <dbReference type="NCBI Taxonomy" id="669021"/>
    <lineage>
        <taxon>Eukaryota</taxon>
        <taxon>Fungi</taxon>
        <taxon>Dikarya</taxon>
        <taxon>Ascomycota</taxon>
        <taxon>Pezizomycotina</taxon>
        <taxon>Sordariomycetes</taxon>
        <taxon>Sordariomycetidae</taxon>
        <taxon>Sordariales</taxon>
        <taxon>Chaetomiaceae</taxon>
        <taxon>Chaetomidium</taxon>
    </lineage>
</organism>
<feature type="chain" id="PRO_5042839106" evidence="3">
    <location>
        <begin position="21"/>
        <end position="206"/>
    </location>
</feature>
<keyword evidence="5" id="KW-1185">Reference proteome</keyword>
<feature type="signal peptide" evidence="3">
    <location>
        <begin position="1"/>
        <end position="20"/>
    </location>
</feature>
<dbReference type="PROSITE" id="PS51257">
    <property type="entry name" value="PROKAR_LIPOPROTEIN"/>
    <property type="match status" value="1"/>
</dbReference>
<proteinExistence type="predicted"/>
<dbReference type="GO" id="GO:0016787">
    <property type="term" value="F:hydrolase activity"/>
    <property type="evidence" value="ECO:0007669"/>
    <property type="project" value="UniProtKB-KW"/>
</dbReference>
<keyword evidence="2" id="KW-0812">Transmembrane</keyword>
<reference evidence="4" key="2">
    <citation type="submission" date="2023-05" db="EMBL/GenBank/DDBJ databases">
        <authorList>
            <consortium name="Lawrence Berkeley National Laboratory"/>
            <person name="Steindorff A."/>
            <person name="Hensen N."/>
            <person name="Bonometti L."/>
            <person name="Westerberg I."/>
            <person name="Brannstrom I.O."/>
            <person name="Guillou S."/>
            <person name="Cros-Aarteil S."/>
            <person name="Calhoun S."/>
            <person name="Haridas S."/>
            <person name="Kuo A."/>
            <person name="Mondo S."/>
            <person name="Pangilinan J."/>
            <person name="Riley R."/>
            <person name="Labutti K."/>
            <person name="Andreopoulos B."/>
            <person name="Lipzen A."/>
            <person name="Chen C."/>
            <person name="Yanf M."/>
            <person name="Daum C."/>
            <person name="Ng V."/>
            <person name="Clum A."/>
            <person name="Ohm R."/>
            <person name="Martin F."/>
            <person name="Silar P."/>
            <person name="Natvig D."/>
            <person name="Lalanne C."/>
            <person name="Gautier V."/>
            <person name="Ament-Velasquez S.L."/>
            <person name="Kruys A."/>
            <person name="Hutchinson M.I."/>
            <person name="Powell A.J."/>
            <person name="Barry K."/>
            <person name="Miller A.N."/>
            <person name="Grigoriev I.V."/>
            <person name="Debuchy R."/>
            <person name="Gladieux P."/>
            <person name="Thoren M.H."/>
            <person name="Johannesson H."/>
        </authorList>
    </citation>
    <scope>NUCLEOTIDE SEQUENCE</scope>
    <source>
        <strain evidence="4">CBS 538.74</strain>
    </source>
</reference>
<dbReference type="EMBL" id="MU856938">
    <property type="protein sequence ID" value="KAK4153507.1"/>
    <property type="molecule type" value="Genomic_DNA"/>
</dbReference>
<evidence type="ECO:0000313" key="4">
    <source>
        <dbReference type="EMBL" id="KAK4153507.1"/>
    </source>
</evidence>
<keyword evidence="3" id="KW-0732">Signal</keyword>
<keyword evidence="4" id="KW-0378">Hydrolase</keyword>
<dbReference type="AlphaFoldDB" id="A0AAN6VLM0"/>
<keyword evidence="2" id="KW-1133">Transmembrane helix</keyword>
<keyword evidence="2" id="KW-0472">Membrane</keyword>
<comment type="caution">
    <text evidence="4">The sequence shown here is derived from an EMBL/GenBank/DDBJ whole genome shotgun (WGS) entry which is preliminary data.</text>
</comment>
<evidence type="ECO:0000313" key="5">
    <source>
        <dbReference type="Proteomes" id="UP001302745"/>
    </source>
</evidence>
<feature type="region of interest" description="Disordered" evidence="1">
    <location>
        <begin position="94"/>
        <end position="181"/>
    </location>
</feature>
<accession>A0AAN6VLM0</accession>
<feature type="compositionally biased region" description="Low complexity" evidence="1">
    <location>
        <begin position="111"/>
        <end position="126"/>
    </location>
</feature>
<dbReference type="Proteomes" id="UP001302745">
    <property type="component" value="Unassembled WGS sequence"/>
</dbReference>
<sequence length="206" mass="19970">MAKSVLSALALLMLATPALSACTGMHTYGYCEDKIVHWYDPDTGEICDALNCGGDRAGPARTDVPGCPAYKGTLTRPTEPSYLPCWTGFSSAATTPSNGASQADTTTPTVSASSSSSLAASASSDSGESQVHSTTGGASSATTGSAALTTAPPASTPPADASTGTGSDAAGSSSSSTTVEPNAGSIVAGSWIAVVAGVALGAVAVI</sequence>
<evidence type="ECO:0000256" key="1">
    <source>
        <dbReference type="SAM" id="MobiDB-lite"/>
    </source>
</evidence>
<evidence type="ECO:0000256" key="2">
    <source>
        <dbReference type="SAM" id="Phobius"/>
    </source>
</evidence>